<comment type="similarity">
    <text evidence="2">Belongs to the FliS family.</text>
</comment>
<dbReference type="Proteomes" id="UP000295632">
    <property type="component" value="Unassembled WGS sequence"/>
</dbReference>
<dbReference type="InterPro" id="IPR036584">
    <property type="entry name" value="FliS_sf"/>
</dbReference>
<evidence type="ECO:0000313" key="6">
    <source>
        <dbReference type="EMBL" id="TDQ36936.1"/>
    </source>
</evidence>
<keyword evidence="5" id="KW-0143">Chaperone</keyword>
<gene>
    <name evidence="6" type="ORF">EV213_11529</name>
</gene>
<keyword evidence="3" id="KW-0963">Cytoplasm</keyword>
<dbReference type="OrthoDB" id="9792010at2"/>
<evidence type="ECO:0000256" key="1">
    <source>
        <dbReference type="ARBA" id="ARBA00004514"/>
    </source>
</evidence>
<evidence type="ECO:0000256" key="3">
    <source>
        <dbReference type="ARBA" id="ARBA00022490"/>
    </source>
</evidence>
<proteinExistence type="inferred from homology"/>
<reference evidence="6 7" key="1">
    <citation type="submission" date="2019-03" db="EMBL/GenBank/DDBJ databases">
        <title>Genomic Encyclopedia of Type Strains, Phase IV (KMG-IV): sequencing the most valuable type-strain genomes for metagenomic binning, comparative biology and taxonomic classification.</title>
        <authorList>
            <person name="Goeker M."/>
        </authorList>
    </citation>
    <scope>NUCLEOTIDE SEQUENCE [LARGE SCALE GENOMIC DNA]</scope>
    <source>
        <strain evidence="6 7">DSM 28697</strain>
    </source>
</reference>
<dbReference type="RefSeq" id="WP_133581442.1">
    <property type="nucleotide sequence ID" value="NZ_SNYJ01000015.1"/>
</dbReference>
<comment type="caution">
    <text evidence="6">The sequence shown here is derived from an EMBL/GenBank/DDBJ whole genome shotgun (WGS) entry which is preliminary data.</text>
</comment>
<dbReference type="PANTHER" id="PTHR34773:SF1">
    <property type="entry name" value="FLAGELLAR SECRETION CHAPERONE FLIS"/>
    <property type="match status" value="1"/>
</dbReference>
<evidence type="ECO:0000256" key="5">
    <source>
        <dbReference type="ARBA" id="ARBA00023186"/>
    </source>
</evidence>
<dbReference type="GO" id="GO:0071973">
    <property type="term" value="P:bacterial-type flagellum-dependent cell motility"/>
    <property type="evidence" value="ECO:0007669"/>
    <property type="project" value="TreeGrafter"/>
</dbReference>
<evidence type="ECO:0000256" key="2">
    <source>
        <dbReference type="ARBA" id="ARBA00008787"/>
    </source>
</evidence>
<organism evidence="6 7">
    <name type="scientific">Aureibacillus halotolerans</name>
    <dbReference type="NCBI Taxonomy" id="1508390"/>
    <lineage>
        <taxon>Bacteria</taxon>
        <taxon>Bacillati</taxon>
        <taxon>Bacillota</taxon>
        <taxon>Bacilli</taxon>
        <taxon>Bacillales</taxon>
        <taxon>Bacillaceae</taxon>
        <taxon>Aureibacillus</taxon>
    </lineage>
</organism>
<dbReference type="EMBL" id="SNYJ01000015">
    <property type="protein sequence ID" value="TDQ36936.1"/>
    <property type="molecule type" value="Genomic_DNA"/>
</dbReference>
<evidence type="ECO:0000313" key="7">
    <source>
        <dbReference type="Proteomes" id="UP000295632"/>
    </source>
</evidence>
<dbReference type="AlphaFoldDB" id="A0A4R6TUU1"/>
<dbReference type="GO" id="GO:0044780">
    <property type="term" value="P:bacterial-type flagellum assembly"/>
    <property type="evidence" value="ECO:0007669"/>
    <property type="project" value="InterPro"/>
</dbReference>
<evidence type="ECO:0000256" key="4">
    <source>
        <dbReference type="ARBA" id="ARBA00022795"/>
    </source>
</evidence>
<keyword evidence="6" id="KW-0282">Flagellum</keyword>
<dbReference type="Gene3D" id="1.20.120.340">
    <property type="entry name" value="Flagellar protein FliS"/>
    <property type="match status" value="1"/>
</dbReference>
<dbReference type="GO" id="GO:0005829">
    <property type="term" value="C:cytosol"/>
    <property type="evidence" value="ECO:0007669"/>
    <property type="project" value="UniProtKB-SubCell"/>
</dbReference>
<keyword evidence="7" id="KW-1185">Reference proteome</keyword>
<protein>
    <submittedName>
        <fullName evidence="6">Flagellar protein FliS</fullName>
    </submittedName>
</protein>
<dbReference type="CDD" id="cd16098">
    <property type="entry name" value="FliS"/>
    <property type="match status" value="1"/>
</dbReference>
<dbReference type="NCBIfam" id="TIGR00208">
    <property type="entry name" value="fliS"/>
    <property type="match status" value="1"/>
</dbReference>
<keyword evidence="4" id="KW-1005">Bacterial flagellum biogenesis</keyword>
<dbReference type="PANTHER" id="PTHR34773">
    <property type="entry name" value="FLAGELLAR SECRETION CHAPERONE FLIS"/>
    <property type="match status" value="1"/>
</dbReference>
<accession>A0A4R6TUU1</accession>
<name>A0A4R6TUU1_9BACI</name>
<keyword evidence="6" id="KW-0966">Cell projection</keyword>
<dbReference type="SUPFAM" id="SSF101116">
    <property type="entry name" value="Flagellar export chaperone FliS"/>
    <property type="match status" value="1"/>
</dbReference>
<dbReference type="Pfam" id="PF02561">
    <property type="entry name" value="FliS"/>
    <property type="match status" value="1"/>
</dbReference>
<sequence length="140" mass="15723">MLNEDVIYKKTPQQLTALLYEAASDHLATAKAAIENKEFASANRSLSTCTAIFRKLSTGIDYQGGVIAEQLAALYSYLIDCSVEANLYKNREQVVLMISIVNDIREAWQEAILKTPVPAEPLGRQRQQSYEAHVRTEPYK</sequence>
<keyword evidence="6" id="KW-0969">Cilium</keyword>
<comment type="subcellular location">
    <subcellularLocation>
        <location evidence="1">Cytoplasm</location>
        <location evidence="1">Cytosol</location>
    </subcellularLocation>
</comment>
<dbReference type="InterPro" id="IPR003713">
    <property type="entry name" value="FliS"/>
</dbReference>